<name>A0A1C4D4A4_9BACT</name>
<reference evidence="2 3" key="1">
    <citation type="submission" date="2016-08" db="EMBL/GenBank/DDBJ databases">
        <authorList>
            <person name="Seilhamer J.J."/>
        </authorList>
    </citation>
    <scope>NUCLEOTIDE SEQUENCE [LARGE SCALE GENOMIC DNA]</scope>
    <source>
        <strain evidence="2 3">A37T2</strain>
    </source>
</reference>
<feature type="coiled-coil region" evidence="1">
    <location>
        <begin position="40"/>
        <end position="195"/>
    </location>
</feature>
<dbReference type="OrthoDB" id="9765972at2"/>
<gene>
    <name evidence="2" type="ORF">GA0116948_10559</name>
</gene>
<dbReference type="Proteomes" id="UP000242818">
    <property type="component" value="Unassembled WGS sequence"/>
</dbReference>
<dbReference type="AlphaFoldDB" id="A0A1C4D4A4"/>
<dbReference type="InterPro" id="IPR019219">
    <property type="entry name" value="DUF2130"/>
</dbReference>
<sequence length="423" mass="49241">MGTSITCPSCKHQFVMEDAFAADIEKDMRGKMEVEWRKRMEALQAEKTQVASLRQQIELQKSQQEQELQQRLQTEKSRLQQSLSETIRKEMMGDFENRLQLAQQSQQEMEEKLRNARQKELAFLKKEQELLNKEQELELQLQKRLLEQRNQLTEAIRKEEAERSQLKDTEYQLRLREMEKKFEDQRRLAEEMRQKAEQGSMQLQGEAQELALEEMLRATFPFDEVVPVGKGVRGADCIQVIRNQYGQECGKIMYESKRTKEFGKDWVEKLKADMRGNGIEVAVLVTQTLPKELERFGEKEGVWVCTFAEVKSLAHVLRDGVIRISSAMKTQENKGDKVHMLYAYLTSGEFAEQWKAIREGFLAMRNSIIKEREAMEKIWKAREKQLEKVMLNAAHIKGSIEGIAGSDSVDLKLLEDAADLLEE</sequence>
<dbReference type="RefSeq" id="WP_089711273.1">
    <property type="nucleotide sequence ID" value="NZ_FMAR01000005.1"/>
</dbReference>
<protein>
    <recommendedName>
        <fullName evidence="4">DUF2130 domain-containing protein</fullName>
    </recommendedName>
</protein>
<accession>A0A1C4D4A4</accession>
<keyword evidence="3" id="KW-1185">Reference proteome</keyword>
<dbReference type="Pfam" id="PF09903">
    <property type="entry name" value="DUF2130"/>
    <property type="match status" value="1"/>
</dbReference>
<evidence type="ECO:0000313" key="3">
    <source>
        <dbReference type="Proteomes" id="UP000242818"/>
    </source>
</evidence>
<evidence type="ECO:0000313" key="2">
    <source>
        <dbReference type="EMBL" id="SCC26070.1"/>
    </source>
</evidence>
<dbReference type="EMBL" id="FMAR01000005">
    <property type="protein sequence ID" value="SCC26070.1"/>
    <property type="molecule type" value="Genomic_DNA"/>
</dbReference>
<evidence type="ECO:0008006" key="4">
    <source>
        <dbReference type="Google" id="ProtNLM"/>
    </source>
</evidence>
<proteinExistence type="predicted"/>
<organism evidence="2 3">
    <name type="scientific">Chitinophaga costaii</name>
    <dbReference type="NCBI Taxonomy" id="1335309"/>
    <lineage>
        <taxon>Bacteria</taxon>
        <taxon>Pseudomonadati</taxon>
        <taxon>Bacteroidota</taxon>
        <taxon>Chitinophagia</taxon>
        <taxon>Chitinophagales</taxon>
        <taxon>Chitinophagaceae</taxon>
        <taxon>Chitinophaga</taxon>
    </lineage>
</organism>
<evidence type="ECO:0000256" key="1">
    <source>
        <dbReference type="SAM" id="Coils"/>
    </source>
</evidence>
<keyword evidence="1" id="KW-0175">Coiled coil</keyword>
<dbReference type="STRING" id="1335309.GA0116948_10559"/>